<keyword evidence="1" id="KW-0472">Membrane</keyword>
<accession>A0A5K7ZMK9</accession>
<feature type="transmembrane region" description="Helical" evidence="1">
    <location>
        <begin position="149"/>
        <end position="168"/>
    </location>
</feature>
<dbReference type="AlphaFoldDB" id="A0A5K7ZMK9"/>
<feature type="transmembrane region" description="Helical" evidence="1">
    <location>
        <begin position="175"/>
        <end position="196"/>
    </location>
</feature>
<feature type="transmembrane region" description="Helical" evidence="1">
    <location>
        <begin position="208"/>
        <end position="225"/>
    </location>
</feature>
<name>A0A5K7ZMK9_9BACT</name>
<dbReference type="Proteomes" id="UP000425960">
    <property type="component" value="Chromosome"/>
</dbReference>
<protein>
    <submittedName>
        <fullName evidence="2">DUF4386 domain-containing protein</fullName>
    </submittedName>
</protein>
<sequence length="232" mass="25352">MTAHPTHPSPLVHARIAGLLYLIIIVFGIFSEVFVRGSLIVTGDAAATVTNILASEWMFRIGFAADAIMLLSDVAIAVLFYVLLKPVSRLLSLAAAAFRMTQAAVLGINLLNYYAALLLLNDSGSTAAFETDQLHALVMLFLDMHRHGYDIGLIFFGLSSLILGHLIVRSKYFPGIFGWGLIAAATVYLAGSFARFLVPEYASRIEPAYVVPFITESSFCLWLLLKGVRNRP</sequence>
<keyword evidence="1" id="KW-0812">Transmembrane</keyword>
<feature type="transmembrane region" description="Helical" evidence="1">
    <location>
        <begin position="12"/>
        <end position="30"/>
    </location>
</feature>
<gene>
    <name evidence="2" type="ORF">DSCO28_33600</name>
</gene>
<evidence type="ECO:0000313" key="3">
    <source>
        <dbReference type="Proteomes" id="UP000425960"/>
    </source>
</evidence>
<organism evidence="2 3">
    <name type="scientific">Desulfosarcina ovata subsp. sediminis</name>
    <dbReference type="NCBI Taxonomy" id="885957"/>
    <lineage>
        <taxon>Bacteria</taxon>
        <taxon>Pseudomonadati</taxon>
        <taxon>Thermodesulfobacteriota</taxon>
        <taxon>Desulfobacteria</taxon>
        <taxon>Desulfobacterales</taxon>
        <taxon>Desulfosarcinaceae</taxon>
        <taxon>Desulfosarcina</taxon>
    </lineage>
</organism>
<proteinExistence type="predicted"/>
<dbReference type="Pfam" id="PF14329">
    <property type="entry name" value="DUF4386"/>
    <property type="match status" value="1"/>
</dbReference>
<dbReference type="RefSeq" id="WP_197910488.1">
    <property type="nucleotide sequence ID" value="NZ_AP021876.1"/>
</dbReference>
<feature type="transmembrane region" description="Helical" evidence="1">
    <location>
        <begin position="61"/>
        <end position="84"/>
    </location>
</feature>
<evidence type="ECO:0000256" key="1">
    <source>
        <dbReference type="SAM" id="Phobius"/>
    </source>
</evidence>
<dbReference type="EMBL" id="AP021876">
    <property type="protein sequence ID" value="BBO82794.1"/>
    <property type="molecule type" value="Genomic_DNA"/>
</dbReference>
<dbReference type="KEGG" id="dov:DSCO28_33600"/>
<evidence type="ECO:0000313" key="2">
    <source>
        <dbReference type="EMBL" id="BBO82794.1"/>
    </source>
</evidence>
<dbReference type="InterPro" id="IPR025495">
    <property type="entry name" value="DUF4386"/>
</dbReference>
<keyword evidence="1" id="KW-1133">Transmembrane helix</keyword>
<reference evidence="2 3" key="1">
    <citation type="submission" date="2019-11" db="EMBL/GenBank/DDBJ databases">
        <title>Comparative genomics of hydrocarbon-degrading Desulfosarcina strains.</title>
        <authorList>
            <person name="Watanabe M."/>
            <person name="Kojima H."/>
            <person name="Fukui M."/>
        </authorList>
    </citation>
    <scope>NUCLEOTIDE SEQUENCE [LARGE SCALE GENOMIC DNA]</scope>
    <source>
        <strain evidence="2 3">28bB2T</strain>
    </source>
</reference>